<dbReference type="SUPFAM" id="SSF110997">
    <property type="entry name" value="Sporulation related repeat"/>
    <property type="match status" value="1"/>
</dbReference>
<dbReference type="InterPro" id="IPR007730">
    <property type="entry name" value="SPOR-like_dom"/>
</dbReference>
<dbReference type="Pfam" id="PF18175">
    <property type="entry name" value="HU-CCDC81_bac_2"/>
    <property type="match status" value="1"/>
</dbReference>
<dbReference type="Proteomes" id="UP000585050">
    <property type="component" value="Unassembled WGS sequence"/>
</dbReference>
<name>A0A7X8SL68_9BACT</name>
<keyword evidence="4" id="KW-1185">Reference proteome</keyword>
<evidence type="ECO:0000313" key="4">
    <source>
        <dbReference type="Proteomes" id="UP000585050"/>
    </source>
</evidence>
<proteinExistence type="predicted"/>
<dbReference type="PROSITE" id="PS51724">
    <property type="entry name" value="SPOR"/>
    <property type="match status" value="1"/>
</dbReference>
<keyword evidence="1" id="KW-0812">Transmembrane</keyword>
<organism evidence="3 4">
    <name type="scientific">Flammeovirga agarivorans</name>
    <dbReference type="NCBI Taxonomy" id="2726742"/>
    <lineage>
        <taxon>Bacteria</taxon>
        <taxon>Pseudomonadati</taxon>
        <taxon>Bacteroidota</taxon>
        <taxon>Cytophagia</taxon>
        <taxon>Cytophagales</taxon>
        <taxon>Flammeovirgaceae</taxon>
        <taxon>Flammeovirga</taxon>
    </lineage>
</organism>
<feature type="domain" description="SPOR" evidence="2">
    <location>
        <begin position="259"/>
        <end position="334"/>
    </location>
</feature>
<feature type="transmembrane region" description="Helical" evidence="1">
    <location>
        <begin position="171"/>
        <end position="191"/>
    </location>
</feature>
<dbReference type="InterPro" id="IPR036680">
    <property type="entry name" value="SPOR-like_sf"/>
</dbReference>
<reference evidence="3 4" key="1">
    <citation type="submission" date="2020-04" db="EMBL/GenBank/DDBJ databases">
        <title>Flammeovirga sp. SR4, a novel species isolated from seawater.</title>
        <authorList>
            <person name="Wang X."/>
        </authorList>
    </citation>
    <scope>NUCLEOTIDE SEQUENCE [LARGE SCALE GENOMIC DNA]</scope>
    <source>
        <strain evidence="3 4">SR4</strain>
    </source>
</reference>
<evidence type="ECO:0000259" key="2">
    <source>
        <dbReference type="PROSITE" id="PS51724"/>
    </source>
</evidence>
<accession>A0A7X8SL68</accession>
<gene>
    <name evidence="3" type="ORF">HGP29_13690</name>
</gene>
<dbReference type="GO" id="GO:0042834">
    <property type="term" value="F:peptidoglycan binding"/>
    <property type="evidence" value="ECO:0007669"/>
    <property type="project" value="InterPro"/>
</dbReference>
<comment type="caution">
    <text evidence="3">The sequence shown here is derived from an EMBL/GenBank/DDBJ whole genome shotgun (WGS) entry which is preliminary data.</text>
</comment>
<sequence>MIADAIKDALLDWCVVVIPDLGTFWSEESGAEVSPSGNIIKPPHVNISFSENIEEKDLEVYSLIQFIAKSEDLDPDEVAIQVSMFVANIQQRLEDGETATVGNMGYFVQDDDGTLTFRQKSENNIIPESFGLPKITATPLLNDDIEEDVPIYQEEEAFSGEEELESSKRPVWLLVSIPIIILLTVVGYFVMKPSNTTQSEIAEEEVIEQQVEDSEIDESVAAEDVDDAADIVSEQEESTPVEETTVEKEEVVVEESEPATRNGHYHIVIASFGDRKNAQKAVQKAESKGFDYVGVIESKGKFRVAIKGFVSHQDAKEELPKAQESFKGAWIIRI</sequence>
<dbReference type="AlphaFoldDB" id="A0A7X8SL68"/>
<dbReference type="RefSeq" id="WP_168882988.1">
    <property type="nucleotide sequence ID" value="NZ_JABAIL010000004.1"/>
</dbReference>
<dbReference type="EMBL" id="JABAIL010000004">
    <property type="protein sequence ID" value="NLR92271.1"/>
    <property type="molecule type" value="Genomic_DNA"/>
</dbReference>
<protein>
    <submittedName>
        <fullName evidence="3">SPOR domain-containing protein</fullName>
    </submittedName>
</protein>
<evidence type="ECO:0000313" key="3">
    <source>
        <dbReference type="EMBL" id="NLR92271.1"/>
    </source>
</evidence>
<dbReference type="Gene3D" id="3.30.70.1070">
    <property type="entry name" value="Sporulation related repeat"/>
    <property type="match status" value="1"/>
</dbReference>
<dbReference type="InterPro" id="IPR041268">
    <property type="entry name" value="HU-CCDC81_bac_2"/>
</dbReference>
<dbReference type="InterPro" id="IPR040495">
    <property type="entry name" value="HU-CCDC81_bac_1"/>
</dbReference>
<dbReference type="Pfam" id="PF05036">
    <property type="entry name" value="SPOR"/>
    <property type="match status" value="1"/>
</dbReference>
<keyword evidence="1" id="KW-1133">Transmembrane helix</keyword>
<dbReference type="Pfam" id="PF18174">
    <property type="entry name" value="HU-CCDC81_bac_1"/>
    <property type="match status" value="1"/>
</dbReference>
<evidence type="ECO:0000256" key="1">
    <source>
        <dbReference type="SAM" id="Phobius"/>
    </source>
</evidence>
<keyword evidence="1" id="KW-0472">Membrane</keyword>